<proteinExistence type="predicted"/>
<dbReference type="AlphaFoldDB" id="A0A934KMR1"/>
<gene>
    <name evidence="1" type="ORF">JF887_05300</name>
</gene>
<evidence type="ECO:0000313" key="1">
    <source>
        <dbReference type="EMBL" id="MBJ7608830.1"/>
    </source>
</evidence>
<organism evidence="1 2">
    <name type="scientific">Candidatus Amunia macphersoniae</name>
    <dbReference type="NCBI Taxonomy" id="3127014"/>
    <lineage>
        <taxon>Bacteria</taxon>
        <taxon>Bacillati</taxon>
        <taxon>Candidatus Dormiibacterota</taxon>
        <taxon>Candidatus Dormibacteria</taxon>
        <taxon>Candidatus Aeolococcales</taxon>
        <taxon>Candidatus Aeolococcaceae</taxon>
        <taxon>Candidatus Amunia</taxon>
    </lineage>
</organism>
<sequence length="50" mass="4891">MAITPMAGDGVETDGALAELDEPEPHAAAVSMANASAIGTPLVITSPVLS</sequence>
<dbReference type="EMBL" id="JAEKNN010000025">
    <property type="protein sequence ID" value="MBJ7608830.1"/>
    <property type="molecule type" value="Genomic_DNA"/>
</dbReference>
<dbReference type="Proteomes" id="UP000614410">
    <property type="component" value="Unassembled WGS sequence"/>
</dbReference>
<protein>
    <submittedName>
        <fullName evidence="1">Uncharacterized protein</fullName>
    </submittedName>
</protein>
<comment type="caution">
    <text evidence="1">The sequence shown here is derived from an EMBL/GenBank/DDBJ whole genome shotgun (WGS) entry which is preliminary data.</text>
</comment>
<evidence type="ECO:0000313" key="2">
    <source>
        <dbReference type="Proteomes" id="UP000614410"/>
    </source>
</evidence>
<accession>A0A934KMR1</accession>
<reference evidence="1 2" key="1">
    <citation type="submission" date="2020-10" db="EMBL/GenBank/DDBJ databases">
        <title>Ca. Dormibacterota MAGs.</title>
        <authorList>
            <person name="Montgomery K."/>
        </authorList>
    </citation>
    <scope>NUCLEOTIDE SEQUENCE [LARGE SCALE GENOMIC DNA]</scope>
    <source>
        <strain evidence="1">Mitchell_Peninsula_5</strain>
    </source>
</reference>
<name>A0A934KMR1_9BACT</name>